<proteinExistence type="predicted"/>
<evidence type="ECO:0000256" key="1">
    <source>
        <dbReference type="SAM" id="Phobius"/>
    </source>
</evidence>
<gene>
    <name evidence="2" type="ORF">UFOPK2242_01596</name>
</gene>
<protein>
    <submittedName>
        <fullName evidence="2">Unannotated protein</fullName>
    </submittedName>
</protein>
<sequence>MPLSAERRASSIKAASRARVIASLLELVADGLGALFPAFAAAAAARALATRSSLTGAVATGWAAAGAG</sequence>
<name>A0A6J6ML26_9ZZZZ</name>
<organism evidence="2">
    <name type="scientific">freshwater metagenome</name>
    <dbReference type="NCBI Taxonomy" id="449393"/>
    <lineage>
        <taxon>unclassified sequences</taxon>
        <taxon>metagenomes</taxon>
        <taxon>ecological metagenomes</taxon>
    </lineage>
</organism>
<evidence type="ECO:0000313" key="2">
    <source>
        <dbReference type="EMBL" id="CAB4673534.1"/>
    </source>
</evidence>
<reference evidence="2" key="1">
    <citation type="submission" date="2020-05" db="EMBL/GenBank/DDBJ databases">
        <authorList>
            <person name="Chiriac C."/>
            <person name="Salcher M."/>
            <person name="Ghai R."/>
            <person name="Kavagutti S V."/>
        </authorList>
    </citation>
    <scope>NUCLEOTIDE SEQUENCE</scope>
</reference>
<keyword evidence="1" id="KW-0812">Transmembrane</keyword>
<accession>A0A6J6ML26</accession>
<keyword evidence="1" id="KW-0472">Membrane</keyword>
<keyword evidence="1" id="KW-1133">Transmembrane helix</keyword>
<dbReference type="AlphaFoldDB" id="A0A6J6ML26"/>
<dbReference type="EMBL" id="CAEZWM010000270">
    <property type="protein sequence ID" value="CAB4673534.1"/>
    <property type="molecule type" value="Genomic_DNA"/>
</dbReference>
<feature type="transmembrane region" description="Helical" evidence="1">
    <location>
        <begin position="20"/>
        <end position="45"/>
    </location>
</feature>